<evidence type="ECO:0000256" key="6">
    <source>
        <dbReference type="SAM" id="MobiDB-lite"/>
    </source>
</evidence>
<dbReference type="Proteomes" id="UP000292447">
    <property type="component" value="Chromosome IV"/>
</dbReference>
<dbReference type="InterPro" id="IPR010487">
    <property type="entry name" value="NGRN/Rrg9"/>
</dbReference>
<dbReference type="PANTHER" id="PTHR13475">
    <property type="entry name" value="NEUGRIN"/>
    <property type="match status" value="1"/>
</dbReference>
<evidence type="ECO:0000256" key="5">
    <source>
        <dbReference type="SAM" id="Coils"/>
    </source>
</evidence>
<dbReference type="STRING" id="2163413.A0A4P6XQY2"/>
<protein>
    <recommendedName>
        <fullName evidence="4">Required for respiratory growth protein 9, mitochondrial</fullName>
    </recommendedName>
</protein>
<comment type="similarity">
    <text evidence="3">Belongs to the RRG9 family.</text>
</comment>
<sequence length="205" mass="24186">MWSLVQKHAKANLKVFRAYSLSSLTPSELRFKEKLEEADRQRQKNAPEWEKRELSLRKRYGDWNPTRKLSRLQMNDIRDLAARAPELKTVQIADFFKINPESIRRILKSNWKPSEQELARQEARAEKRKQESLQRKLAEKAELNKEADSQILKPQVAQFMAVKKKSPPLQVKNYKYKHHNKRGTEKPAVRRPRTPYTQGVGDLID</sequence>
<dbReference type="AlphaFoldDB" id="A0A4P6XQY2"/>
<name>A0A4P6XQY2_9ASCO</name>
<evidence type="ECO:0000313" key="7">
    <source>
        <dbReference type="EMBL" id="QBM89449.1"/>
    </source>
</evidence>
<comment type="subcellular location">
    <subcellularLocation>
        <location evidence="2">Mitochondrion</location>
    </subcellularLocation>
</comment>
<evidence type="ECO:0000256" key="3">
    <source>
        <dbReference type="ARBA" id="ARBA00010895"/>
    </source>
</evidence>
<proteinExistence type="inferred from homology"/>
<feature type="region of interest" description="Disordered" evidence="6">
    <location>
        <begin position="169"/>
        <end position="205"/>
    </location>
</feature>
<accession>A0A4P6XQY2</accession>
<dbReference type="GO" id="GO:0005739">
    <property type="term" value="C:mitochondrion"/>
    <property type="evidence" value="ECO:0007669"/>
    <property type="project" value="UniProtKB-SubCell"/>
</dbReference>
<keyword evidence="5" id="KW-0175">Coiled coil</keyword>
<evidence type="ECO:0000256" key="2">
    <source>
        <dbReference type="ARBA" id="ARBA00004173"/>
    </source>
</evidence>
<dbReference type="EMBL" id="CP034459">
    <property type="protein sequence ID" value="QBM89449.1"/>
    <property type="molecule type" value="Genomic_DNA"/>
</dbReference>
<evidence type="ECO:0000313" key="8">
    <source>
        <dbReference type="Proteomes" id="UP000292447"/>
    </source>
</evidence>
<feature type="coiled-coil region" evidence="5">
    <location>
        <begin position="115"/>
        <end position="153"/>
    </location>
</feature>
<evidence type="ECO:0000256" key="4">
    <source>
        <dbReference type="ARBA" id="ARBA00013566"/>
    </source>
</evidence>
<gene>
    <name evidence="7" type="primary">MPUL0D05210</name>
    <name evidence="7" type="ORF">METSCH_D05210</name>
</gene>
<dbReference type="Pfam" id="PF06413">
    <property type="entry name" value="Neugrin"/>
    <property type="match status" value="1"/>
</dbReference>
<dbReference type="PANTHER" id="PTHR13475:SF3">
    <property type="entry name" value="NEUGRIN"/>
    <property type="match status" value="1"/>
</dbReference>
<dbReference type="GO" id="GO:0005634">
    <property type="term" value="C:nucleus"/>
    <property type="evidence" value="ECO:0007669"/>
    <property type="project" value="TreeGrafter"/>
</dbReference>
<evidence type="ECO:0000256" key="1">
    <source>
        <dbReference type="ARBA" id="ARBA00003548"/>
    </source>
</evidence>
<organism evidence="7 8">
    <name type="scientific">Metschnikowia aff. pulcherrima</name>
    <dbReference type="NCBI Taxonomy" id="2163413"/>
    <lineage>
        <taxon>Eukaryota</taxon>
        <taxon>Fungi</taxon>
        <taxon>Dikarya</taxon>
        <taxon>Ascomycota</taxon>
        <taxon>Saccharomycotina</taxon>
        <taxon>Pichiomycetes</taxon>
        <taxon>Metschnikowiaceae</taxon>
        <taxon>Metschnikowia</taxon>
    </lineage>
</organism>
<comment type="function">
    <text evidence="1">Required for respiratory activity and maintenance and expression of the mitochondrial genome.</text>
</comment>
<keyword evidence="8" id="KW-1185">Reference proteome</keyword>
<reference evidence="8" key="1">
    <citation type="submission" date="2019-03" db="EMBL/GenBank/DDBJ databases">
        <title>Snf2 controls pulcherriminic acid biosynthesis and connects pigmentation and antifungal activity of the yeast Metschnikowia pulcherrima.</title>
        <authorList>
            <person name="Gore-Lloyd D."/>
            <person name="Sumann I."/>
            <person name="Brachmann A.O."/>
            <person name="Schneeberger K."/>
            <person name="Ortiz-Merino R.A."/>
            <person name="Moreno-Beltran M."/>
            <person name="Schlaefli M."/>
            <person name="Kirner P."/>
            <person name="Santos Kron A."/>
            <person name="Wolfe K.H."/>
            <person name="Piel J."/>
            <person name="Ahrens C.H."/>
            <person name="Henk D."/>
            <person name="Freimoser F.M."/>
        </authorList>
    </citation>
    <scope>NUCLEOTIDE SEQUENCE [LARGE SCALE GENOMIC DNA]</scope>
    <source>
        <strain evidence="8">APC 1.2</strain>
    </source>
</reference>